<evidence type="ECO:0000313" key="8">
    <source>
        <dbReference type="Proteomes" id="UP000290809"/>
    </source>
</evidence>
<dbReference type="GO" id="GO:0000226">
    <property type="term" value="P:microtubule cytoskeleton organization"/>
    <property type="evidence" value="ECO:0007669"/>
    <property type="project" value="TreeGrafter"/>
</dbReference>
<name>A0A430QS09_SCHBO</name>
<evidence type="ECO:0000256" key="4">
    <source>
        <dbReference type="ARBA" id="ARBA00022741"/>
    </source>
</evidence>
<feature type="region of interest" description="Disordered" evidence="6">
    <location>
        <begin position="732"/>
        <end position="754"/>
    </location>
</feature>
<organism evidence="7 8">
    <name type="scientific">Schistosoma bovis</name>
    <name type="common">Blood fluke</name>
    <dbReference type="NCBI Taxonomy" id="6184"/>
    <lineage>
        <taxon>Eukaryota</taxon>
        <taxon>Metazoa</taxon>
        <taxon>Spiralia</taxon>
        <taxon>Lophotrochozoa</taxon>
        <taxon>Platyhelminthes</taxon>
        <taxon>Trematoda</taxon>
        <taxon>Digenea</taxon>
        <taxon>Strigeidida</taxon>
        <taxon>Schistosomatoidea</taxon>
        <taxon>Schistosomatidae</taxon>
        <taxon>Schistosoma</taxon>
    </lineage>
</organism>
<keyword evidence="2" id="KW-0436">Ligase</keyword>
<dbReference type="FunFam" id="3.30.470.20:FF:000009">
    <property type="entry name" value="tubulin polyglutamylase TTLL5 isoform X1"/>
    <property type="match status" value="1"/>
</dbReference>
<keyword evidence="4" id="KW-0547">Nucleotide-binding</keyword>
<feature type="compositionally biased region" description="Basic and acidic residues" evidence="6">
    <location>
        <begin position="34"/>
        <end position="48"/>
    </location>
</feature>
<dbReference type="Proteomes" id="UP000290809">
    <property type="component" value="Unassembled WGS sequence"/>
</dbReference>
<feature type="region of interest" description="Disordered" evidence="6">
    <location>
        <begin position="26"/>
        <end position="50"/>
    </location>
</feature>
<dbReference type="GO" id="GO:0070740">
    <property type="term" value="F:tubulin-glutamic acid ligase activity"/>
    <property type="evidence" value="ECO:0007669"/>
    <property type="project" value="TreeGrafter"/>
</dbReference>
<keyword evidence="8" id="KW-1185">Reference proteome</keyword>
<feature type="compositionally biased region" description="Low complexity" evidence="6">
    <location>
        <begin position="978"/>
        <end position="1000"/>
    </location>
</feature>
<dbReference type="STRING" id="6184.A0A430QS09"/>
<dbReference type="GO" id="GO:0015631">
    <property type="term" value="F:tubulin binding"/>
    <property type="evidence" value="ECO:0007669"/>
    <property type="project" value="TreeGrafter"/>
</dbReference>
<dbReference type="GO" id="GO:0005874">
    <property type="term" value="C:microtubule"/>
    <property type="evidence" value="ECO:0007669"/>
    <property type="project" value="UniProtKB-KW"/>
</dbReference>
<dbReference type="SUPFAM" id="SSF56059">
    <property type="entry name" value="Glutathione synthetase ATP-binding domain-like"/>
    <property type="match status" value="1"/>
</dbReference>
<dbReference type="EMBL" id="QMKO01001442">
    <property type="protein sequence ID" value="RTG90482.1"/>
    <property type="molecule type" value="Genomic_DNA"/>
</dbReference>
<feature type="region of interest" description="Disordered" evidence="6">
    <location>
        <begin position="978"/>
        <end position="1028"/>
    </location>
</feature>
<feature type="compositionally biased region" description="Basic and acidic residues" evidence="6">
    <location>
        <begin position="74"/>
        <end position="88"/>
    </location>
</feature>
<comment type="caution">
    <text evidence="7">The sequence shown here is derived from an EMBL/GenBank/DDBJ whole genome shotgun (WGS) entry which is preliminary data.</text>
</comment>
<keyword evidence="5" id="KW-0067">ATP-binding</keyword>
<accession>A0A430QS09</accession>
<feature type="compositionally biased region" description="Basic and acidic residues" evidence="6">
    <location>
        <begin position="1003"/>
        <end position="1017"/>
    </location>
</feature>
<dbReference type="Pfam" id="PF03133">
    <property type="entry name" value="TTL"/>
    <property type="match status" value="1"/>
</dbReference>
<gene>
    <name evidence="7" type="ORF">DC041_0001267</name>
</gene>
<reference evidence="7 8" key="1">
    <citation type="journal article" date="2019" name="PLoS Pathog.">
        <title>Genome sequence of the bovine parasite Schistosoma bovis Tanzania.</title>
        <authorList>
            <person name="Oey H."/>
            <person name="Zakrzewski M."/>
            <person name="Gobert G."/>
            <person name="Gravermann K."/>
            <person name="Stoye J."/>
            <person name="Jones M."/>
            <person name="Mcmanus D."/>
            <person name="Krause L."/>
        </authorList>
    </citation>
    <scope>NUCLEOTIDE SEQUENCE [LARGE SCALE GENOMIC DNA]</scope>
    <source>
        <strain evidence="7 8">TAN1997</strain>
    </source>
</reference>
<dbReference type="PANTHER" id="PTHR12241">
    <property type="entry name" value="TUBULIN POLYGLUTAMYLASE"/>
    <property type="match status" value="1"/>
</dbReference>
<evidence type="ECO:0000313" key="7">
    <source>
        <dbReference type="EMBL" id="RTG90482.1"/>
    </source>
</evidence>
<dbReference type="PANTHER" id="PTHR12241:SF161">
    <property type="entry name" value="TUBULIN POLYGLUTAMYLASE TTLL6"/>
    <property type="match status" value="1"/>
</dbReference>
<dbReference type="AlphaFoldDB" id="A0A430QS09"/>
<feature type="compositionally biased region" description="Basic and acidic residues" evidence="6">
    <location>
        <begin position="739"/>
        <end position="754"/>
    </location>
</feature>
<evidence type="ECO:0000256" key="6">
    <source>
        <dbReference type="SAM" id="MobiDB-lite"/>
    </source>
</evidence>
<evidence type="ECO:0000256" key="2">
    <source>
        <dbReference type="ARBA" id="ARBA00022598"/>
    </source>
</evidence>
<evidence type="ECO:0000256" key="5">
    <source>
        <dbReference type="ARBA" id="ARBA00022840"/>
    </source>
</evidence>
<proteinExistence type="inferred from homology"/>
<feature type="region of interest" description="Disordered" evidence="6">
    <location>
        <begin position="66"/>
        <end position="88"/>
    </location>
</feature>
<keyword evidence="3" id="KW-0493">Microtubule</keyword>
<dbReference type="PROSITE" id="PS51221">
    <property type="entry name" value="TTL"/>
    <property type="match status" value="1"/>
</dbReference>
<comment type="similarity">
    <text evidence="1">Belongs to the tubulin--tyrosine ligase family.</text>
</comment>
<dbReference type="Gene3D" id="3.30.470.20">
    <property type="entry name" value="ATP-grasp fold, B domain"/>
    <property type="match status" value="1"/>
</dbReference>
<dbReference type="GO" id="GO:0036064">
    <property type="term" value="C:ciliary basal body"/>
    <property type="evidence" value="ECO:0007669"/>
    <property type="project" value="TreeGrafter"/>
</dbReference>
<protein>
    <submittedName>
        <fullName evidence="7">Tubulin polyglutamylase TTLL6/13</fullName>
    </submittedName>
</protein>
<sequence>MDDTFHIIASVNPEFLCPEVCIKTLQDTSSDEESTPKDEGGSEFRDGSDMCQPVLRLVDEENLLVLPPEDQEEKSEVDTTLYDDRSDVRTPSNEAVINKPETPHKSPETAEGQVCKKKKKKKHLIVNLSNCKYESVRRVLKRFGFRETEDDEDWCLYWTDYSVTIDKVLVMKQWQKINHFPGMSEICRKDSLARNLNRMIRLFPKDYNIFPKTWCLPSDWNDIQNYAKKHKSKTFIIKPDNGCQGRGIYITKNAKDIRPVENMICQVYISKPFLIDGYKFDLRIYVLLTSCDPLRLFVFKDGLVRFTTCSYIEPNQRNVHDMYMHLTNYAVQKHSEGYIRDNEEGGTKRRITTLNRWFKDNGYDVKKIWEDIDDVIIKTLLSGYAIIRHNYRTCFPNHIQTSACFEILGFDIIFNHRLKPYVLEVNHSPSFTTDSKLDKEIKEAMLWDTVQLAHFNAVSKKKCCDEERKRIRNRLLHKSVDKDHRCSLERDIERYQALSEKYENSHMGNFRLIYPSSDLEKYSQFLNPTATFYQETVTYKVRSECARQLREEIRLKQEKLDLIANKHKQSQSESPAPKRLRIKINTGLLSRQLIKSVNNDEIINNSNQLIPISKVDFNVNNKQNNQEEQRKLDKCLEVSTEGKQEKDSNDNHSDNQALIKSTLNNVELCINTKLPQPILDNEEAERRNELKRREDQMHKIGLISMLYELFAHSHSLKYKDKKEFNELYLDNNTNTDQNCTEHRQSQQKADKKKERELNVLKPTASWKNRTQLSGRQKYWLKNQEHENSAKEKPDIIHDTKITPLVWDNPIEKNKPSLVPVANQCCNNYFVRLNGSRCINSAQPSINNRTFGAFPSHQFHKIHQQKSQQSYRVHSGNLCDGGIHSNSSMINPTNGQIIQNLPVNLDSQSFYQDCNDTNFTGKKSHQSVKNSSFESICNPIHTSLRINENYGFLPSRSIRSNSAVKSKYIFTDLTSCSNNSNNITTSNSQNTSRQHSHNSSSKKAPNDSESVKTAEKYKTPLPTLVNPRVNTSHNSHGPQLIINGLMPVVSSAKLNRVTKRTSNQEYYRTVLNE</sequence>
<evidence type="ECO:0000256" key="1">
    <source>
        <dbReference type="ARBA" id="ARBA00006820"/>
    </source>
</evidence>
<dbReference type="GO" id="GO:0005524">
    <property type="term" value="F:ATP binding"/>
    <property type="evidence" value="ECO:0007669"/>
    <property type="project" value="UniProtKB-KW"/>
</dbReference>
<evidence type="ECO:0000256" key="3">
    <source>
        <dbReference type="ARBA" id="ARBA00022701"/>
    </source>
</evidence>
<dbReference type="InterPro" id="IPR004344">
    <property type="entry name" value="TTL/TTLL_fam"/>
</dbReference>